<evidence type="ECO:0000313" key="4">
    <source>
        <dbReference type="Proteomes" id="UP000029920"/>
    </source>
</evidence>
<dbReference type="Pfam" id="PF01966">
    <property type="entry name" value="HD"/>
    <property type="match status" value="1"/>
</dbReference>
<dbReference type="Gene3D" id="1.10.3210.10">
    <property type="entry name" value="Hypothetical protein af1432"/>
    <property type="match status" value="1"/>
</dbReference>
<accession>A0A4U8UF09</accession>
<evidence type="ECO:0000259" key="2">
    <source>
        <dbReference type="Pfam" id="PF01966"/>
    </source>
</evidence>
<keyword evidence="4" id="KW-1185">Reference proteome</keyword>
<dbReference type="EMBL" id="JRPC02000059">
    <property type="protein sequence ID" value="TLE12999.1"/>
    <property type="molecule type" value="Genomic_DNA"/>
</dbReference>
<name>A0A4U8UF09_9HELI</name>
<reference evidence="3 4" key="1">
    <citation type="journal article" date="2014" name="Genome Announc.">
        <title>Draft genome sequences of eight enterohepatic helicobacter species isolated from both laboratory and wild rodents.</title>
        <authorList>
            <person name="Sheh A."/>
            <person name="Shen Z."/>
            <person name="Fox J.G."/>
        </authorList>
    </citation>
    <scope>NUCLEOTIDE SEQUENCE [LARGE SCALE GENOMIC DNA]</scope>
    <source>
        <strain evidence="3 4">MIT-03-7007</strain>
    </source>
</reference>
<evidence type="ECO:0000256" key="1">
    <source>
        <dbReference type="SAM" id="Coils"/>
    </source>
</evidence>
<keyword evidence="1" id="KW-0175">Coiled coil</keyword>
<sequence>MKLWLDEEEIKEFYANRDKPKKESKFQQTMNKENAENIQWINAVKDSFDSEIQRFFEETIIPYLKYIDYKELQLILKILTILQNNKECPSVVSNYSGDPNIINYANKLVAGYTSFEALKEFVPLLNHSLSVAKNTLVVLNESKIPSIKKNKMIGQCLICGLAHDLGKIQRFDEVIKLQDLPRKEAYKKMINSKSHQDISDSILRDLGIIEFRMDIKYIEKVAFAVYNHHNAQELNDTLLNILINADIKTRNEEKEYCYNKIIEKLENLKAQEYKNKENTKEQETISNQNNEAELESNSKDILVDYENRDLEYSIKLNQNGSYIALLGVSNNKQPILSKLAVNIKLTLQDEIEKNLNSLVMYSYKKNILLLFNSDNMTRARMALQKLLTNIQTDFTNPNIGYLHLKNEKSEQESLDKALKALEYAKGKNIGVTNFLDIPNTNENANKKIINDASLDTESINTLTNLFESTAQEIKALEKKIDINKESKFDAEQFLNTINQKIIDKISIVDSDSNGNPIFYAIPYKLRNRILVNHSFLISTIKNITNCDELEARKRTNYFVSIYSETTNAPRLIYDIPTRKGCYIAIYNLIFKGNPFKFYCVPFDIKGLGIEKAKMNFYLKQESLNGLEIKISSEKEQ</sequence>
<dbReference type="Proteomes" id="UP000029920">
    <property type="component" value="Unassembled WGS sequence"/>
</dbReference>
<dbReference type="AlphaFoldDB" id="A0A4U8UF09"/>
<protein>
    <submittedName>
        <fullName evidence="3">HD domain-containing protein</fullName>
    </submittedName>
</protein>
<comment type="caution">
    <text evidence="3">The sequence shown here is derived from an EMBL/GenBank/DDBJ whole genome shotgun (WGS) entry which is preliminary data.</text>
</comment>
<dbReference type="SUPFAM" id="SSF109604">
    <property type="entry name" value="HD-domain/PDEase-like"/>
    <property type="match status" value="1"/>
</dbReference>
<organism evidence="3 4">
    <name type="scientific">Helicobacter apodemus</name>
    <dbReference type="NCBI Taxonomy" id="135569"/>
    <lineage>
        <taxon>Bacteria</taxon>
        <taxon>Pseudomonadati</taxon>
        <taxon>Campylobacterota</taxon>
        <taxon>Epsilonproteobacteria</taxon>
        <taxon>Campylobacterales</taxon>
        <taxon>Helicobacteraceae</taxon>
        <taxon>Helicobacter</taxon>
    </lineage>
</organism>
<feature type="coiled-coil region" evidence="1">
    <location>
        <begin position="262"/>
        <end position="295"/>
    </location>
</feature>
<feature type="domain" description="HD" evidence="2">
    <location>
        <begin position="125"/>
        <end position="243"/>
    </location>
</feature>
<dbReference type="InterPro" id="IPR006674">
    <property type="entry name" value="HD_domain"/>
</dbReference>
<evidence type="ECO:0000313" key="3">
    <source>
        <dbReference type="EMBL" id="TLE12999.1"/>
    </source>
</evidence>
<proteinExistence type="predicted"/>
<gene>
    <name evidence="3" type="ORF">LS72_010310</name>
</gene>